<dbReference type="EMBL" id="AAVT01000002">
    <property type="protein sequence ID" value="EAW31867.1"/>
    <property type="molecule type" value="Genomic_DNA"/>
</dbReference>
<organism evidence="2 3">
    <name type="scientific">marine gamma proteobacterium HTCC2143</name>
    <dbReference type="NCBI Taxonomy" id="247633"/>
    <lineage>
        <taxon>Bacteria</taxon>
        <taxon>Pseudomonadati</taxon>
        <taxon>Pseudomonadota</taxon>
        <taxon>Gammaproteobacteria</taxon>
        <taxon>Cellvibrionales</taxon>
        <taxon>Spongiibacteraceae</taxon>
        <taxon>BD1-7 clade</taxon>
    </lineage>
</organism>
<protein>
    <recommendedName>
        <fullName evidence="1">Scaffold protein FimL second domain-containing protein</fullName>
    </recommendedName>
</protein>
<dbReference type="AlphaFoldDB" id="A0YBD7"/>
<proteinExistence type="predicted"/>
<keyword evidence="3" id="KW-1185">Reference proteome</keyword>
<dbReference type="Proteomes" id="UP000004931">
    <property type="component" value="Unassembled WGS sequence"/>
</dbReference>
<dbReference type="Pfam" id="PF26379">
    <property type="entry name" value="FimL_2nd"/>
    <property type="match status" value="1"/>
</dbReference>
<dbReference type="OrthoDB" id="9803176at2"/>
<sequence length="576" mass="63687">MSLKVSINLGSLKLIQDELSFAIKQSASDFETYMESGSDGDLSESCKNSMVQVGGAFRLLEYPGAAMIADEMATLISAIADPVRKTTKAMVDALTHAYFVLPRYIEYVSHCQSELPILVIPYINEMRVSRKENLLPEYHSSAITMDVDSGVSTVAADADIKLLLATLPRLRYMYQTGLVGILKHPGSGPHYLFMSRAVVRIAALLGSHPQAEVWHLCALVLDAMAAEKLEITLNRKRDLASVEKLMRNLVSQKEQGLNQDTEQLKKNLLFMLMLTTHEATSIDTVRQLYSLPVLDINDDDIVAERIAMHGPSQETIEAVIGVLSEELRNAKDILELGSQNNGIEDEDLTLLKVTIARVADTLNLLNLHGPQDILKAQLDEVNRWENGFCGAALTGFIDAADTLLYIEGALEGLDRRQLTVAELNQATELTRRKIIAGSQLAQAEQLVIEEAQTSLALVKRAITSYVDSNFDATHVANVQFAFNTVRGGLYMLNYLRAAAVVQSCSAFLAQQIDEKNLGEQHQQSLETFADALISLEYYLIEMENRKDVNDDILRVAEDSLEALGYKVEAPVEPQDP</sequence>
<dbReference type="InterPro" id="IPR058661">
    <property type="entry name" value="FimL_2nd"/>
</dbReference>
<dbReference type="STRING" id="247633.GP2143_05435"/>
<dbReference type="SUPFAM" id="SSF47226">
    <property type="entry name" value="Histidine-containing phosphotransfer domain, HPT domain"/>
    <property type="match status" value="2"/>
</dbReference>
<dbReference type="InterPro" id="IPR036641">
    <property type="entry name" value="HPT_dom_sf"/>
</dbReference>
<dbReference type="GO" id="GO:0000160">
    <property type="term" value="P:phosphorelay signal transduction system"/>
    <property type="evidence" value="ECO:0007669"/>
    <property type="project" value="InterPro"/>
</dbReference>
<reference evidence="2 3" key="1">
    <citation type="journal article" date="2010" name="J. Bacteriol.">
        <title>Genome sequence of the oligotrophic marine Gammaproteobacterium HTCC2143, isolated from the Oregon Coast.</title>
        <authorList>
            <person name="Oh H.M."/>
            <person name="Kang I."/>
            <person name="Ferriera S."/>
            <person name="Giovannoni S.J."/>
            <person name="Cho J.C."/>
        </authorList>
    </citation>
    <scope>NUCLEOTIDE SEQUENCE [LARGE SCALE GENOMIC DNA]</scope>
    <source>
        <strain evidence="2 3">HTCC2143</strain>
    </source>
</reference>
<feature type="domain" description="Scaffold protein FimL second" evidence="1">
    <location>
        <begin position="164"/>
        <end position="297"/>
    </location>
</feature>
<name>A0YBD7_9GAMM</name>
<accession>A0YBD7</accession>
<evidence type="ECO:0000313" key="2">
    <source>
        <dbReference type="EMBL" id="EAW31867.1"/>
    </source>
</evidence>
<evidence type="ECO:0000313" key="3">
    <source>
        <dbReference type="Proteomes" id="UP000004931"/>
    </source>
</evidence>
<gene>
    <name evidence="2" type="ORF">GP2143_05435</name>
</gene>
<dbReference type="eggNOG" id="COG2198">
    <property type="taxonomic scope" value="Bacteria"/>
</dbReference>
<evidence type="ECO:0000259" key="1">
    <source>
        <dbReference type="Pfam" id="PF26379"/>
    </source>
</evidence>
<comment type="caution">
    <text evidence="2">The sequence shown here is derived from an EMBL/GenBank/DDBJ whole genome shotgun (WGS) entry which is preliminary data.</text>
</comment>